<evidence type="ECO:0000313" key="13">
    <source>
        <dbReference type="EMBL" id="SCV68761.1"/>
    </source>
</evidence>
<dbReference type="Proteomes" id="UP000198372">
    <property type="component" value="Unassembled WGS sequence"/>
</dbReference>
<dbReference type="UniPathway" id="UPA00143"/>
<dbReference type="GO" id="GO:0008270">
    <property type="term" value="F:zinc ion binding"/>
    <property type="evidence" value="ECO:0007669"/>
    <property type="project" value="UniProtKB-KW"/>
</dbReference>
<evidence type="ECO:0000256" key="3">
    <source>
        <dbReference type="ARBA" id="ARBA00012483"/>
    </source>
</evidence>
<dbReference type="GO" id="GO:0006511">
    <property type="term" value="P:ubiquitin-dependent protein catabolic process"/>
    <property type="evidence" value="ECO:0007669"/>
    <property type="project" value="InterPro"/>
</dbReference>
<dbReference type="STRING" id="269621.A0A238F9H3"/>
<dbReference type="SUPFAM" id="SSF57850">
    <property type="entry name" value="RING/U-box"/>
    <property type="match status" value="1"/>
</dbReference>
<sequence>MSLRRRRRHSFHGDGIETRSTAVDDSHALPHTLSANGLNECPVRPHSRAGGAGATSSTPSATPSLATACVEGKGERKAATTPWVCHICLDDVSSPVVTPCGHLFCWEHLHEWFTVASGVGRTQCPVCKAPASTSTVIPIYSVDGQDKDPRHKPIPPRPRPIAPSTTDANAFSSSSSSSSLSSFHNFSFEAGIFGALPGLSMSWNWSNDAGSVQGLQGGRRGGPHGAGVLLEESFFRDVFSRVRQIFIVLFFAFFVAMTFSS</sequence>
<evidence type="ECO:0000256" key="9">
    <source>
        <dbReference type="PROSITE-ProRule" id="PRU00175"/>
    </source>
</evidence>
<keyword evidence="11" id="KW-1133">Transmembrane helix</keyword>
<evidence type="ECO:0000256" key="2">
    <source>
        <dbReference type="ARBA" id="ARBA00004906"/>
    </source>
</evidence>
<evidence type="ECO:0000256" key="11">
    <source>
        <dbReference type="SAM" id="Phobius"/>
    </source>
</evidence>
<comment type="catalytic activity">
    <reaction evidence="1">
        <text>S-ubiquitinyl-[E2 ubiquitin-conjugating enzyme]-L-cysteine + [acceptor protein]-L-lysine = [E2 ubiquitin-conjugating enzyme]-L-cysteine + N(6)-ubiquitinyl-[acceptor protein]-L-lysine.</text>
        <dbReference type="EC" id="2.3.2.27"/>
    </reaction>
</comment>
<dbReference type="InterPro" id="IPR013083">
    <property type="entry name" value="Znf_RING/FYVE/PHD"/>
</dbReference>
<feature type="compositionally biased region" description="Low complexity" evidence="10">
    <location>
        <begin position="54"/>
        <end position="64"/>
    </location>
</feature>
<keyword evidence="7" id="KW-0833">Ubl conjugation pathway</keyword>
<evidence type="ECO:0000256" key="10">
    <source>
        <dbReference type="SAM" id="MobiDB-lite"/>
    </source>
</evidence>
<dbReference type="PROSITE" id="PS50089">
    <property type="entry name" value="ZF_RING_2"/>
    <property type="match status" value="1"/>
</dbReference>
<feature type="transmembrane region" description="Helical" evidence="11">
    <location>
        <begin position="242"/>
        <end position="260"/>
    </location>
</feature>
<evidence type="ECO:0000259" key="12">
    <source>
        <dbReference type="PROSITE" id="PS50089"/>
    </source>
</evidence>
<dbReference type="EC" id="2.3.2.27" evidence="3"/>
<feature type="region of interest" description="Disordered" evidence="10">
    <location>
        <begin position="1"/>
        <end position="64"/>
    </location>
</feature>
<feature type="compositionally biased region" description="Basic and acidic residues" evidence="10">
    <location>
        <begin position="11"/>
        <end position="28"/>
    </location>
</feature>
<evidence type="ECO:0000256" key="6">
    <source>
        <dbReference type="ARBA" id="ARBA00022771"/>
    </source>
</evidence>
<dbReference type="InterPro" id="IPR001841">
    <property type="entry name" value="Znf_RING"/>
</dbReference>
<dbReference type="Gene3D" id="3.30.40.10">
    <property type="entry name" value="Zinc/RING finger domain, C3HC4 (zinc finger)"/>
    <property type="match status" value="1"/>
</dbReference>
<keyword evidence="11" id="KW-0472">Membrane</keyword>
<evidence type="ECO:0000256" key="1">
    <source>
        <dbReference type="ARBA" id="ARBA00000900"/>
    </source>
</evidence>
<reference evidence="14" key="1">
    <citation type="submission" date="2016-09" db="EMBL/GenBank/DDBJ databases">
        <authorList>
            <person name="Jeantristanb JTB J.-T."/>
            <person name="Ricardo R."/>
        </authorList>
    </citation>
    <scope>NUCLEOTIDE SEQUENCE [LARGE SCALE GENOMIC DNA]</scope>
</reference>
<dbReference type="OrthoDB" id="6270329at2759"/>
<dbReference type="Pfam" id="PF13445">
    <property type="entry name" value="zf-RING_UBOX"/>
    <property type="match status" value="1"/>
</dbReference>
<feature type="domain" description="RING-type" evidence="12">
    <location>
        <begin position="85"/>
        <end position="128"/>
    </location>
</feature>
<keyword evidence="4" id="KW-0808">Transferase</keyword>
<dbReference type="GO" id="GO:0005783">
    <property type="term" value="C:endoplasmic reticulum"/>
    <property type="evidence" value="ECO:0007669"/>
    <property type="project" value="InterPro"/>
</dbReference>
<dbReference type="InterPro" id="IPR027370">
    <property type="entry name" value="Znf-RING_euk"/>
</dbReference>
<proteinExistence type="predicted"/>
<keyword evidence="6 9" id="KW-0863">Zinc-finger</keyword>
<dbReference type="InterPro" id="IPR045103">
    <property type="entry name" value="RNF5/RNF185-like"/>
</dbReference>
<keyword evidence="5" id="KW-0479">Metal-binding</keyword>
<dbReference type="GO" id="GO:0016567">
    <property type="term" value="P:protein ubiquitination"/>
    <property type="evidence" value="ECO:0007669"/>
    <property type="project" value="UniProtKB-UniPathway"/>
</dbReference>
<comment type="pathway">
    <text evidence="2">Protein modification; protein ubiquitination.</text>
</comment>
<dbReference type="AlphaFoldDB" id="A0A238F9H3"/>
<gene>
    <name evidence="13" type="ORF">BQ2448_882</name>
</gene>
<evidence type="ECO:0000256" key="8">
    <source>
        <dbReference type="ARBA" id="ARBA00022833"/>
    </source>
</evidence>
<organism evidence="13 14">
    <name type="scientific">Microbotryum intermedium</name>
    <dbReference type="NCBI Taxonomy" id="269621"/>
    <lineage>
        <taxon>Eukaryota</taxon>
        <taxon>Fungi</taxon>
        <taxon>Dikarya</taxon>
        <taxon>Basidiomycota</taxon>
        <taxon>Pucciniomycotina</taxon>
        <taxon>Microbotryomycetes</taxon>
        <taxon>Microbotryales</taxon>
        <taxon>Microbotryaceae</taxon>
        <taxon>Microbotryum</taxon>
    </lineage>
</organism>
<name>A0A238F9H3_9BASI</name>
<dbReference type="GO" id="GO:0061630">
    <property type="term" value="F:ubiquitin protein ligase activity"/>
    <property type="evidence" value="ECO:0007669"/>
    <property type="project" value="UniProtKB-EC"/>
</dbReference>
<evidence type="ECO:0000313" key="14">
    <source>
        <dbReference type="Proteomes" id="UP000198372"/>
    </source>
</evidence>
<keyword evidence="8" id="KW-0862">Zinc</keyword>
<dbReference type="PANTHER" id="PTHR12313">
    <property type="entry name" value="E3 UBIQUITIN-PROTEIN LIGASE RNF5-RELATED"/>
    <property type="match status" value="1"/>
</dbReference>
<keyword evidence="14" id="KW-1185">Reference proteome</keyword>
<dbReference type="EMBL" id="FMSP01000003">
    <property type="protein sequence ID" value="SCV68761.1"/>
    <property type="molecule type" value="Genomic_DNA"/>
</dbReference>
<feature type="region of interest" description="Disordered" evidence="10">
    <location>
        <begin position="141"/>
        <end position="170"/>
    </location>
</feature>
<evidence type="ECO:0000256" key="5">
    <source>
        <dbReference type="ARBA" id="ARBA00022723"/>
    </source>
</evidence>
<keyword evidence="11" id="KW-0812">Transmembrane</keyword>
<accession>A0A238F9H3</accession>
<protein>
    <recommendedName>
        <fullName evidence="3">RING-type E3 ubiquitin transferase</fullName>
        <ecNumber evidence="3">2.3.2.27</ecNumber>
    </recommendedName>
</protein>
<evidence type="ECO:0000256" key="7">
    <source>
        <dbReference type="ARBA" id="ARBA00022786"/>
    </source>
</evidence>
<dbReference type="SMART" id="SM00184">
    <property type="entry name" value="RING"/>
    <property type="match status" value="1"/>
</dbReference>
<feature type="compositionally biased region" description="Basic residues" evidence="10">
    <location>
        <begin position="1"/>
        <end position="10"/>
    </location>
</feature>
<evidence type="ECO:0000256" key="4">
    <source>
        <dbReference type="ARBA" id="ARBA00022679"/>
    </source>
</evidence>